<reference evidence="3" key="1">
    <citation type="submission" date="2016-04" db="EMBL/GenBank/DDBJ databases">
        <authorList>
            <person name="Chen L."/>
            <person name="Zhuang W."/>
            <person name="Wang G."/>
        </authorList>
    </citation>
    <scope>NUCLEOTIDE SEQUENCE [LARGE SCALE GENOMIC DNA]</scope>
    <source>
        <strain evidence="3">208</strain>
    </source>
</reference>
<dbReference type="STRING" id="550983.A4R26_22920"/>
<name>A0A1V9FHY1_9BACT</name>
<dbReference type="Proteomes" id="UP000192276">
    <property type="component" value="Unassembled WGS sequence"/>
</dbReference>
<keyword evidence="3" id="KW-1185">Reference proteome</keyword>
<keyword evidence="1" id="KW-0812">Transmembrane</keyword>
<protein>
    <submittedName>
        <fullName evidence="2">Uncharacterized protein</fullName>
    </submittedName>
</protein>
<evidence type="ECO:0000313" key="2">
    <source>
        <dbReference type="EMBL" id="OQP57964.1"/>
    </source>
</evidence>
<keyword evidence="1" id="KW-1133">Transmembrane helix</keyword>
<gene>
    <name evidence="2" type="ORF">A4R26_22920</name>
</gene>
<organism evidence="2 3">
    <name type="scientific">Niastella populi</name>
    <dbReference type="NCBI Taxonomy" id="550983"/>
    <lineage>
        <taxon>Bacteria</taxon>
        <taxon>Pseudomonadati</taxon>
        <taxon>Bacteroidota</taxon>
        <taxon>Chitinophagia</taxon>
        <taxon>Chitinophagales</taxon>
        <taxon>Chitinophagaceae</taxon>
        <taxon>Niastella</taxon>
    </lineage>
</organism>
<dbReference type="EMBL" id="LWBP01000189">
    <property type="protein sequence ID" value="OQP57964.1"/>
    <property type="molecule type" value="Genomic_DNA"/>
</dbReference>
<proteinExistence type="predicted"/>
<dbReference type="AlphaFoldDB" id="A0A1V9FHY1"/>
<dbReference type="OrthoDB" id="663122at2"/>
<feature type="transmembrane region" description="Helical" evidence="1">
    <location>
        <begin position="23"/>
        <end position="44"/>
    </location>
</feature>
<comment type="caution">
    <text evidence="2">The sequence shown here is derived from an EMBL/GenBank/DDBJ whole genome shotgun (WGS) entry which is preliminary data.</text>
</comment>
<evidence type="ECO:0000256" key="1">
    <source>
        <dbReference type="SAM" id="Phobius"/>
    </source>
</evidence>
<sequence length="65" mass="7393">MKNAYGVYGYRSPSSLFDNGMTMWYLAGFTLVQYVILLPVFHLHTMKTVQSAYREPEETPELAAG</sequence>
<dbReference type="RefSeq" id="WP_081166366.1">
    <property type="nucleotide sequence ID" value="NZ_LWBP01000189.1"/>
</dbReference>
<accession>A0A1V9FHY1</accession>
<keyword evidence="1" id="KW-0472">Membrane</keyword>
<evidence type="ECO:0000313" key="3">
    <source>
        <dbReference type="Proteomes" id="UP000192276"/>
    </source>
</evidence>